<evidence type="ECO:0000256" key="1">
    <source>
        <dbReference type="ARBA" id="ARBA00006174"/>
    </source>
</evidence>
<comment type="caution">
    <text evidence="4">The sequence shown here is derived from an EMBL/GenBank/DDBJ whole genome shotgun (WGS) entry which is preliminary data.</text>
</comment>
<evidence type="ECO:0000313" key="4">
    <source>
        <dbReference type="EMBL" id="GAA6197100.1"/>
    </source>
</evidence>
<dbReference type="RefSeq" id="WP_353400651.1">
    <property type="nucleotide sequence ID" value="NZ_BAABWU010000009.1"/>
</dbReference>
<dbReference type="InterPro" id="IPR036148">
    <property type="entry name" value="MmgE/PrpD_sf"/>
</dbReference>
<dbReference type="PANTHER" id="PTHR16943">
    <property type="entry name" value="2-METHYLCITRATE DEHYDRATASE-RELATED"/>
    <property type="match status" value="1"/>
</dbReference>
<dbReference type="Pfam" id="PF03972">
    <property type="entry name" value="MmgE_PrpD_N"/>
    <property type="match status" value="1"/>
</dbReference>
<name>A0ABQ0AMK5_9RHOB</name>
<dbReference type="InterPro" id="IPR042188">
    <property type="entry name" value="MmgE/PrpD_sf_2"/>
</dbReference>
<dbReference type="InterPro" id="IPR045337">
    <property type="entry name" value="MmgE_PrpD_C"/>
</dbReference>
<feature type="domain" description="MmgE/PrpD C-terminal" evidence="3">
    <location>
        <begin position="264"/>
        <end position="406"/>
    </location>
</feature>
<dbReference type="Gene3D" id="3.30.1330.120">
    <property type="entry name" value="2-methylcitrate dehydratase PrpD"/>
    <property type="match status" value="1"/>
</dbReference>
<dbReference type="EMBL" id="BAABWU010000009">
    <property type="protein sequence ID" value="GAA6197100.1"/>
    <property type="molecule type" value="Genomic_DNA"/>
</dbReference>
<protein>
    <submittedName>
        <fullName evidence="4">MmgE/PrpD family protein</fullName>
    </submittedName>
</protein>
<dbReference type="InterPro" id="IPR005656">
    <property type="entry name" value="MmgE_PrpD"/>
</dbReference>
<proteinExistence type="inferred from homology"/>
<dbReference type="Gene3D" id="1.10.4100.10">
    <property type="entry name" value="2-methylcitrate dehydratase PrpD"/>
    <property type="match status" value="1"/>
</dbReference>
<dbReference type="Proteomes" id="UP001441944">
    <property type="component" value="Unassembled WGS sequence"/>
</dbReference>
<keyword evidence="5" id="KW-1185">Reference proteome</keyword>
<feature type="domain" description="MmgE/PrpD N-terminal" evidence="2">
    <location>
        <begin position="9"/>
        <end position="237"/>
    </location>
</feature>
<accession>A0ABQ0AMK5</accession>
<dbReference type="InterPro" id="IPR045336">
    <property type="entry name" value="MmgE_PrpD_N"/>
</dbReference>
<dbReference type="Pfam" id="PF19305">
    <property type="entry name" value="MmgE_PrpD_C"/>
    <property type="match status" value="1"/>
</dbReference>
<sequence length="430" mass="45292">MNTTLTGQLAEFATSDLQPTGLARQMARLSALDWLACGIAGTEEPVSRLLRDQALSEAGAPQATLFGSSQVPARMAALANGTISHALDYDDTHFAHIGHPSVAVFSAAFAVGESQGKPLEQVIEAALFGMELSIRVGLWLGRAHYQNGYHQTATAGAFGATAAAGRLLGLRADQMEMALGLCATRAAGLKAQFGTMGKPYNAGLAATAGVEVAQLIDAGFEANPGALEGALGFGGTHHGEGNLDAALQDLGQDWLFEEISHKFHACCHGLHAALEAARSLDLAAPEIASLTVHTHPRWMTVCNQPAPDTGLGAKFSYRTVLALQALGKDTARLDSYSAELCRDPRLVALRDQIHVQADDSLAETAAHVTLVRRDGKRLQASHDLQAPVAYEMREARLLAKASALLGAQRSAELWSVLQGAGSAADLSRFF</sequence>
<evidence type="ECO:0000259" key="2">
    <source>
        <dbReference type="Pfam" id="PF03972"/>
    </source>
</evidence>
<dbReference type="InterPro" id="IPR042183">
    <property type="entry name" value="MmgE/PrpD_sf_1"/>
</dbReference>
<reference evidence="4 5" key="1">
    <citation type="submission" date="2024-04" db="EMBL/GenBank/DDBJ databases">
        <title>Draft genome sequence of Pseudophaeobacter arcticus NBRC 116598.</title>
        <authorList>
            <person name="Miyakawa T."/>
            <person name="Kusuya Y."/>
            <person name="Miura T."/>
        </authorList>
    </citation>
    <scope>NUCLEOTIDE SEQUENCE [LARGE SCALE GENOMIC DNA]</scope>
    <source>
        <strain evidence="4 5">SU-CL00105</strain>
    </source>
</reference>
<dbReference type="SUPFAM" id="SSF103378">
    <property type="entry name" value="2-methylcitrate dehydratase PrpD"/>
    <property type="match status" value="1"/>
</dbReference>
<comment type="similarity">
    <text evidence="1">Belongs to the PrpD family.</text>
</comment>
<evidence type="ECO:0000313" key="5">
    <source>
        <dbReference type="Proteomes" id="UP001441944"/>
    </source>
</evidence>
<gene>
    <name evidence="4" type="ORF">NBRC116598_25440</name>
</gene>
<organism evidence="4 5">
    <name type="scientific">Pseudophaeobacter arcticus</name>
    <dbReference type="NCBI Taxonomy" id="385492"/>
    <lineage>
        <taxon>Bacteria</taxon>
        <taxon>Pseudomonadati</taxon>
        <taxon>Pseudomonadota</taxon>
        <taxon>Alphaproteobacteria</taxon>
        <taxon>Rhodobacterales</taxon>
        <taxon>Paracoccaceae</taxon>
        <taxon>Pseudophaeobacter</taxon>
    </lineage>
</organism>
<dbReference type="PANTHER" id="PTHR16943:SF8">
    <property type="entry name" value="2-METHYLCITRATE DEHYDRATASE"/>
    <property type="match status" value="1"/>
</dbReference>
<evidence type="ECO:0000259" key="3">
    <source>
        <dbReference type="Pfam" id="PF19305"/>
    </source>
</evidence>